<protein>
    <submittedName>
        <fullName evidence="1">Uncharacterized protein</fullName>
    </submittedName>
</protein>
<comment type="caution">
    <text evidence="1">The sequence shown here is derived from an EMBL/GenBank/DDBJ whole genome shotgun (WGS) entry which is preliminary data.</text>
</comment>
<proteinExistence type="predicted"/>
<name>A0A2P4PPY4_RHIID</name>
<gene>
    <name evidence="1" type="ORF">GLOIN_2v1779317</name>
</gene>
<organism evidence="1 2">
    <name type="scientific">Rhizophagus irregularis (strain DAOM 181602 / DAOM 197198 / MUCL 43194)</name>
    <name type="common">Arbuscular mycorrhizal fungus</name>
    <name type="synonym">Glomus intraradices</name>
    <dbReference type="NCBI Taxonomy" id="747089"/>
    <lineage>
        <taxon>Eukaryota</taxon>
        <taxon>Fungi</taxon>
        <taxon>Fungi incertae sedis</taxon>
        <taxon>Mucoromycota</taxon>
        <taxon>Glomeromycotina</taxon>
        <taxon>Glomeromycetes</taxon>
        <taxon>Glomerales</taxon>
        <taxon>Glomeraceae</taxon>
        <taxon>Rhizophagus</taxon>
    </lineage>
</organism>
<accession>A0A2P4PPY4</accession>
<dbReference type="EMBL" id="AUPC02000170">
    <property type="protein sequence ID" value="POG67464.1"/>
    <property type="molecule type" value="Genomic_DNA"/>
</dbReference>
<evidence type="ECO:0000313" key="2">
    <source>
        <dbReference type="Proteomes" id="UP000018888"/>
    </source>
</evidence>
<dbReference type="AlphaFoldDB" id="A0A2P4PPY4"/>
<dbReference type="Proteomes" id="UP000018888">
    <property type="component" value="Unassembled WGS sequence"/>
</dbReference>
<sequence length="60" mass="6484">MLHKYFGIWDGMGFGIGIWDGMGYGMGGEGMGGDFKWAASRSNKGKCNLCLFIIVSTKAN</sequence>
<evidence type="ECO:0000313" key="1">
    <source>
        <dbReference type="EMBL" id="POG67464.1"/>
    </source>
</evidence>
<reference evidence="1 2" key="2">
    <citation type="journal article" date="2018" name="New Phytol.">
        <title>High intraspecific genome diversity in the model arbuscular mycorrhizal symbiont Rhizophagus irregularis.</title>
        <authorList>
            <person name="Chen E.C.H."/>
            <person name="Morin E."/>
            <person name="Beaudet D."/>
            <person name="Noel J."/>
            <person name="Yildirir G."/>
            <person name="Ndikumana S."/>
            <person name="Charron P."/>
            <person name="St-Onge C."/>
            <person name="Giorgi J."/>
            <person name="Kruger M."/>
            <person name="Marton T."/>
            <person name="Ropars J."/>
            <person name="Grigoriev I.V."/>
            <person name="Hainaut M."/>
            <person name="Henrissat B."/>
            <person name="Roux C."/>
            <person name="Martin F."/>
            <person name="Corradi N."/>
        </authorList>
    </citation>
    <scope>NUCLEOTIDE SEQUENCE [LARGE SCALE GENOMIC DNA]</scope>
    <source>
        <strain evidence="1 2">DAOM 197198</strain>
    </source>
</reference>
<keyword evidence="2" id="KW-1185">Reference proteome</keyword>
<reference evidence="1 2" key="1">
    <citation type="journal article" date="2013" name="Proc. Natl. Acad. Sci. U.S.A.">
        <title>Genome of an arbuscular mycorrhizal fungus provides insight into the oldest plant symbiosis.</title>
        <authorList>
            <person name="Tisserant E."/>
            <person name="Malbreil M."/>
            <person name="Kuo A."/>
            <person name="Kohler A."/>
            <person name="Symeonidi A."/>
            <person name="Balestrini R."/>
            <person name="Charron P."/>
            <person name="Duensing N."/>
            <person name="Frei Dit Frey N."/>
            <person name="Gianinazzi-Pearson V."/>
            <person name="Gilbert L.B."/>
            <person name="Handa Y."/>
            <person name="Herr J.R."/>
            <person name="Hijri M."/>
            <person name="Koul R."/>
            <person name="Kawaguchi M."/>
            <person name="Krajinski F."/>
            <person name="Lammers P.J."/>
            <person name="Masclaux F.G."/>
            <person name="Murat C."/>
            <person name="Morin E."/>
            <person name="Ndikumana S."/>
            <person name="Pagni M."/>
            <person name="Petitpierre D."/>
            <person name="Requena N."/>
            <person name="Rosikiewicz P."/>
            <person name="Riley R."/>
            <person name="Saito K."/>
            <person name="San Clemente H."/>
            <person name="Shapiro H."/>
            <person name="van Tuinen D."/>
            <person name="Becard G."/>
            <person name="Bonfante P."/>
            <person name="Paszkowski U."/>
            <person name="Shachar-Hill Y.Y."/>
            <person name="Tuskan G.A."/>
            <person name="Young P.W."/>
            <person name="Sanders I.R."/>
            <person name="Henrissat B."/>
            <person name="Rensing S.A."/>
            <person name="Grigoriev I.V."/>
            <person name="Corradi N."/>
            <person name="Roux C."/>
            <person name="Martin F."/>
        </authorList>
    </citation>
    <scope>NUCLEOTIDE SEQUENCE [LARGE SCALE GENOMIC DNA]</scope>
    <source>
        <strain evidence="1 2">DAOM 197198</strain>
    </source>
</reference>